<dbReference type="Gene3D" id="2.60.40.10">
    <property type="entry name" value="Immunoglobulins"/>
    <property type="match status" value="2"/>
</dbReference>
<evidence type="ECO:0000256" key="2">
    <source>
        <dbReference type="ARBA" id="ARBA00022490"/>
    </source>
</evidence>
<proteinExistence type="predicted"/>
<dbReference type="InterPro" id="IPR036179">
    <property type="entry name" value="Ig-like_dom_sf"/>
</dbReference>
<gene>
    <name evidence="8" type="ORF">AAG570_004417</name>
</gene>
<dbReference type="InterPro" id="IPR013098">
    <property type="entry name" value="Ig_I-set"/>
</dbReference>
<dbReference type="Proteomes" id="UP001558652">
    <property type="component" value="Unassembled WGS sequence"/>
</dbReference>
<dbReference type="InterPro" id="IPR003599">
    <property type="entry name" value="Ig_sub"/>
</dbReference>
<comment type="subcellular location">
    <subcellularLocation>
        <location evidence="1">Cytoplasm</location>
    </subcellularLocation>
</comment>
<keyword evidence="5" id="KW-0175">Coiled coil</keyword>
<protein>
    <recommendedName>
        <fullName evidence="7">Ig-like domain-containing protein</fullName>
    </recommendedName>
</protein>
<dbReference type="AlphaFoldDB" id="A0ABD0YMK2"/>
<feature type="region of interest" description="Disordered" evidence="6">
    <location>
        <begin position="360"/>
        <end position="379"/>
    </location>
</feature>
<sequence>MASERRNVSYKKKTKETSVSAFQSLQFRSQKTEAVLVHFLGARLESSLADILEGIPPTFSRKPKAQIVPEGSDVELEVRLVAVPEPDVTWLFNGRPLRPDKQDNVKVVTQSDMHMYTSIVIIKKVKRSQEGVYTTVAKNREGEATLDIVLKVKTGEPEKPAIVSPLHDASINEGETVILSAQVTGEPPPKVTWLKDGRPDSTLSTTSVGDTHSITIVQVTPHDAARYTIKATNKHGVAESTANLIVEPENQQQREISPEDSASEANTVVETNDCRQIDIKESKMDTKESIQTLVREMTTVKREEEESFHRTQETIRETMTCSHPETAQVLQVVEKMTDKLERLERIVDRLLGQMSATEIKSQQHFEKRTSTKSSTSSASFTYKNGTVIPASGGRPDLSETAW</sequence>
<dbReference type="FunFam" id="2.60.40.10:FF:000425">
    <property type="entry name" value="Myosin light chain kinase"/>
    <property type="match status" value="1"/>
</dbReference>
<dbReference type="InterPro" id="IPR007110">
    <property type="entry name" value="Ig-like_dom"/>
</dbReference>
<keyword evidence="9" id="KW-1185">Reference proteome</keyword>
<evidence type="ECO:0000256" key="3">
    <source>
        <dbReference type="ARBA" id="ARBA00023157"/>
    </source>
</evidence>
<evidence type="ECO:0000256" key="1">
    <source>
        <dbReference type="ARBA" id="ARBA00004496"/>
    </source>
</evidence>
<keyword evidence="3" id="KW-1015">Disulfide bond</keyword>
<comment type="caution">
    <text evidence="8">The sequence shown here is derived from an EMBL/GenBank/DDBJ whole genome shotgun (WGS) entry which is preliminary data.</text>
</comment>
<dbReference type="PANTHER" id="PTHR47633">
    <property type="entry name" value="IMMUNOGLOBULIN"/>
    <property type="match status" value="1"/>
</dbReference>
<dbReference type="Pfam" id="PF07679">
    <property type="entry name" value="I-set"/>
    <property type="match status" value="2"/>
</dbReference>
<dbReference type="PROSITE" id="PS50835">
    <property type="entry name" value="IG_LIKE"/>
    <property type="match status" value="2"/>
</dbReference>
<accession>A0ABD0YMK2</accession>
<dbReference type="SMART" id="SM00408">
    <property type="entry name" value="IGc2"/>
    <property type="match status" value="2"/>
</dbReference>
<evidence type="ECO:0000256" key="5">
    <source>
        <dbReference type="SAM" id="Coils"/>
    </source>
</evidence>
<feature type="domain" description="Ig-like" evidence="7">
    <location>
        <begin position="160"/>
        <end position="245"/>
    </location>
</feature>
<dbReference type="GO" id="GO:0005737">
    <property type="term" value="C:cytoplasm"/>
    <property type="evidence" value="ECO:0007669"/>
    <property type="project" value="UniProtKB-SubCell"/>
</dbReference>
<evidence type="ECO:0000259" key="7">
    <source>
        <dbReference type="PROSITE" id="PS50835"/>
    </source>
</evidence>
<dbReference type="FunFam" id="2.60.40.10:FF:000032">
    <property type="entry name" value="palladin isoform X1"/>
    <property type="match status" value="1"/>
</dbReference>
<organism evidence="8 9">
    <name type="scientific">Ranatra chinensis</name>
    <dbReference type="NCBI Taxonomy" id="642074"/>
    <lineage>
        <taxon>Eukaryota</taxon>
        <taxon>Metazoa</taxon>
        <taxon>Ecdysozoa</taxon>
        <taxon>Arthropoda</taxon>
        <taxon>Hexapoda</taxon>
        <taxon>Insecta</taxon>
        <taxon>Pterygota</taxon>
        <taxon>Neoptera</taxon>
        <taxon>Paraneoptera</taxon>
        <taxon>Hemiptera</taxon>
        <taxon>Heteroptera</taxon>
        <taxon>Panheteroptera</taxon>
        <taxon>Nepomorpha</taxon>
        <taxon>Nepidae</taxon>
        <taxon>Ranatrinae</taxon>
        <taxon>Ranatra</taxon>
    </lineage>
</organism>
<feature type="coiled-coil region" evidence="5">
    <location>
        <begin position="333"/>
        <end position="360"/>
    </location>
</feature>
<dbReference type="EMBL" id="JBFDAA010000016">
    <property type="protein sequence ID" value="KAL1117089.1"/>
    <property type="molecule type" value="Genomic_DNA"/>
</dbReference>
<keyword evidence="4" id="KW-0393">Immunoglobulin domain</keyword>
<evidence type="ECO:0000313" key="9">
    <source>
        <dbReference type="Proteomes" id="UP001558652"/>
    </source>
</evidence>
<keyword evidence="2" id="KW-0963">Cytoplasm</keyword>
<reference evidence="8 9" key="1">
    <citation type="submission" date="2024-07" db="EMBL/GenBank/DDBJ databases">
        <title>Chromosome-level genome assembly of the water stick insect Ranatra chinensis (Heteroptera: Nepidae).</title>
        <authorList>
            <person name="Liu X."/>
        </authorList>
    </citation>
    <scope>NUCLEOTIDE SEQUENCE [LARGE SCALE GENOMIC DNA]</scope>
    <source>
        <strain evidence="8">Cailab_2021Rc</strain>
        <tissue evidence="8">Muscle</tissue>
    </source>
</reference>
<evidence type="ECO:0000256" key="4">
    <source>
        <dbReference type="ARBA" id="ARBA00023319"/>
    </source>
</evidence>
<dbReference type="SUPFAM" id="SSF48726">
    <property type="entry name" value="Immunoglobulin"/>
    <property type="match status" value="2"/>
</dbReference>
<name>A0ABD0YMK2_9HEMI</name>
<dbReference type="SMART" id="SM00409">
    <property type="entry name" value="IG"/>
    <property type="match status" value="2"/>
</dbReference>
<feature type="domain" description="Ig-like" evidence="7">
    <location>
        <begin position="57"/>
        <end position="147"/>
    </location>
</feature>
<evidence type="ECO:0000313" key="8">
    <source>
        <dbReference type="EMBL" id="KAL1117089.1"/>
    </source>
</evidence>
<dbReference type="InterPro" id="IPR013783">
    <property type="entry name" value="Ig-like_fold"/>
</dbReference>
<dbReference type="InterPro" id="IPR003598">
    <property type="entry name" value="Ig_sub2"/>
</dbReference>
<evidence type="ECO:0000256" key="6">
    <source>
        <dbReference type="SAM" id="MobiDB-lite"/>
    </source>
</evidence>